<gene>
    <name evidence="2" type="ORF">BST96_11915</name>
</gene>
<dbReference type="OrthoDB" id="9834172at2"/>
<dbReference type="EMBL" id="CP019343">
    <property type="protein sequence ID" value="ARN74761.1"/>
    <property type="molecule type" value="Genomic_DNA"/>
</dbReference>
<dbReference type="KEGG" id="osg:BST96_11915"/>
<dbReference type="SUPFAM" id="SSF53850">
    <property type="entry name" value="Periplasmic binding protein-like II"/>
    <property type="match status" value="1"/>
</dbReference>
<dbReference type="AlphaFoldDB" id="A0A1X9NC66"/>
<dbReference type="Proteomes" id="UP000193450">
    <property type="component" value="Chromosome"/>
</dbReference>
<reference evidence="2 3" key="1">
    <citation type="submission" date="2016-11" db="EMBL/GenBank/DDBJ databases">
        <title>Trade-off between light-utilization and light-protection in marine flavobacteria.</title>
        <authorList>
            <person name="Kumagai Y."/>
        </authorList>
    </citation>
    <scope>NUCLEOTIDE SEQUENCE [LARGE SCALE GENOMIC DNA]</scope>
    <source>
        <strain evidence="2 3">NBRC 107125</strain>
    </source>
</reference>
<evidence type="ECO:0000313" key="2">
    <source>
        <dbReference type="EMBL" id="ARN74761.1"/>
    </source>
</evidence>
<dbReference type="STRING" id="716816.BST96_11915"/>
<dbReference type="Gene3D" id="3.40.190.10">
    <property type="entry name" value="Periplasmic binding protein-like II"/>
    <property type="match status" value="2"/>
</dbReference>
<dbReference type="RefSeq" id="WP_085758922.1">
    <property type="nucleotide sequence ID" value="NZ_CP019343.1"/>
</dbReference>
<protein>
    <submittedName>
        <fullName evidence="2">Uncharacterized protein</fullName>
    </submittedName>
</protein>
<feature type="signal peptide" evidence="1">
    <location>
        <begin position="1"/>
        <end position="24"/>
    </location>
</feature>
<feature type="chain" id="PRO_5012598131" evidence="1">
    <location>
        <begin position="25"/>
        <end position="275"/>
    </location>
</feature>
<proteinExistence type="predicted"/>
<evidence type="ECO:0000313" key="3">
    <source>
        <dbReference type="Proteomes" id="UP000193450"/>
    </source>
</evidence>
<name>A0A1X9NC66_9GAMM</name>
<sequence length="275" mass="31026">MRYLSLVKPVAMLLAVLLTSIASAEPRSMRLGGVISDSTPPHSWVDPCTGQLDGSLHHLLREFFEQQRGIKLLYNPAKKERDLPWANLIGQLSDGAIDALIAVPALPKLPALAYSEHAVVFSDQAVVYLKTRPVDTSNTAKWREKRGLIATMGQEPSSNANYLLAKHNGLVFRETFSVDQSIDYLITGKGDYIITGYYRARGNLLRRKMANDFVFETFRNPSTDYHFAVKARSEWEDDVDAFSDYLKGHYDSGKIEYLNNNYLKKWLNSSGECEK</sequence>
<organism evidence="2 3">
    <name type="scientific">Oceanicoccus sagamiensis</name>
    <dbReference type="NCBI Taxonomy" id="716816"/>
    <lineage>
        <taxon>Bacteria</taxon>
        <taxon>Pseudomonadati</taxon>
        <taxon>Pseudomonadota</taxon>
        <taxon>Gammaproteobacteria</taxon>
        <taxon>Cellvibrionales</taxon>
        <taxon>Spongiibacteraceae</taxon>
        <taxon>Oceanicoccus</taxon>
    </lineage>
</organism>
<accession>A0A1X9NC66</accession>
<keyword evidence="3" id="KW-1185">Reference proteome</keyword>
<evidence type="ECO:0000256" key="1">
    <source>
        <dbReference type="SAM" id="SignalP"/>
    </source>
</evidence>
<keyword evidence="1" id="KW-0732">Signal</keyword>